<dbReference type="EMBL" id="JACOMF010000028">
    <property type="protein sequence ID" value="MBC4017416.1"/>
    <property type="molecule type" value="Genomic_DNA"/>
</dbReference>
<gene>
    <name evidence="1" type="ORF">H7965_19080</name>
</gene>
<keyword evidence="2" id="KW-1185">Reference proteome</keyword>
<comment type="caution">
    <text evidence="1">The sequence shown here is derived from an EMBL/GenBank/DDBJ whole genome shotgun (WGS) entry which is preliminary data.</text>
</comment>
<protein>
    <submittedName>
        <fullName evidence="1">Uncharacterized protein</fullName>
    </submittedName>
</protein>
<evidence type="ECO:0000313" key="1">
    <source>
        <dbReference type="EMBL" id="MBC4017416.1"/>
    </source>
</evidence>
<accession>A0A9X0R0R1</accession>
<dbReference type="AlphaFoldDB" id="A0A9X0R0R1"/>
<evidence type="ECO:0000313" key="2">
    <source>
        <dbReference type="Proteomes" id="UP000600101"/>
    </source>
</evidence>
<name>A0A9X0R0R1_9PROT</name>
<organism evidence="1 2">
    <name type="scientific">Siccirubricoccus deserti</name>
    <dbReference type="NCBI Taxonomy" id="2013562"/>
    <lineage>
        <taxon>Bacteria</taxon>
        <taxon>Pseudomonadati</taxon>
        <taxon>Pseudomonadota</taxon>
        <taxon>Alphaproteobacteria</taxon>
        <taxon>Acetobacterales</taxon>
        <taxon>Roseomonadaceae</taxon>
        <taxon>Siccirubricoccus</taxon>
    </lineage>
</organism>
<dbReference type="RefSeq" id="WP_186772178.1">
    <property type="nucleotide sequence ID" value="NZ_JACOMF010000028.1"/>
</dbReference>
<reference evidence="1" key="1">
    <citation type="submission" date="2020-08" db="EMBL/GenBank/DDBJ databases">
        <authorList>
            <person name="Hu Y."/>
            <person name="Nguyen S.V."/>
            <person name="Li F."/>
            <person name="Fanning S."/>
        </authorList>
    </citation>
    <scope>NUCLEOTIDE SEQUENCE</scope>
    <source>
        <strain evidence="1">SYSU D8009</strain>
    </source>
</reference>
<proteinExistence type="predicted"/>
<dbReference type="Proteomes" id="UP000600101">
    <property type="component" value="Unassembled WGS sequence"/>
</dbReference>
<sequence>MPPPFTLNGLNLRAGGADCVVLMRDLAAGELPEGFDAWLRDNTTPRE</sequence>